<dbReference type="Pfam" id="PF00248">
    <property type="entry name" value="Aldo_ket_red"/>
    <property type="match status" value="1"/>
</dbReference>
<dbReference type="PANTHER" id="PTHR43364">
    <property type="entry name" value="NADH-SPECIFIC METHYLGLYOXAL REDUCTASE-RELATED"/>
    <property type="match status" value="1"/>
</dbReference>
<evidence type="ECO:0000313" key="4">
    <source>
        <dbReference type="Proteomes" id="UP000436694"/>
    </source>
</evidence>
<accession>A0A844ATH3</accession>
<dbReference type="PRINTS" id="PR00069">
    <property type="entry name" value="ALDKETRDTASE"/>
</dbReference>
<protein>
    <submittedName>
        <fullName evidence="3">Aldo/keto reductase</fullName>
    </submittedName>
</protein>
<dbReference type="Proteomes" id="UP000436694">
    <property type="component" value="Unassembled WGS sequence"/>
</dbReference>
<dbReference type="EMBL" id="WIXK01000003">
    <property type="protein sequence ID" value="MQY42628.1"/>
    <property type="molecule type" value="Genomic_DNA"/>
</dbReference>
<reference evidence="3 4" key="1">
    <citation type="submission" date="2019-10" db="EMBL/GenBank/DDBJ databases">
        <title>Epibacterium sp. nov., isolated from seawater.</title>
        <authorList>
            <person name="Zhang X."/>
            <person name="Li N."/>
        </authorList>
    </citation>
    <scope>NUCLEOTIDE SEQUENCE [LARGE SCALE GENOMIC DNA]</scope>
    <source>
        <strain evidence="3 4">SM1969</strain>
    </source>
</reference>
<proteinExistence type="predicted"/>
<sequence>MTQMIAPISNAQQARFAFGTMQFGGRADARQSAEMFHAAWDAGIRHFDTAWVYTDGESERILGQLIRDRRADTVVASKVGFEGGAHPDNLQMQFDQSRARLELDQIDLLYLHRFDPNCDLRQTLEWFARQQQTGHIRHVGLSNFAAWQVVQAAWIAAEFGLKLSALQPMYSLVKRQAEVEILPMCAALDIVPLPYSPLGGGLLTGKYSSTDKTAGGRLRESASYGARYGQDWMYDSAARLTALAERHSVHPATLAVAWAAAHPSQPAPILSARSPEQLQPSLMGMNHALTPELYDEISALSPRPAPATDRLEEQ</sequence>
<gene>
    <name evidence="3" type="ORF">GG681_08225</name>
</gene>
<name>A0A844ATH3_9RHOB</name>
<organism evidence="3 4">
    <name type="scientific">Tritonibacter aquimaris</name>
    <dbReference type="NCBI Taxonomy" id="2663379"/>
    <lineage>
        <taxon>Bacteria</taxon>
        <taxon>Pseudomonadati</taxon>
        <taxon>Pseudomonadota</taxon>
        <taxon>Alphaproteobacteria</taxon>
        <taxon>Rhodobacterales</taxon>
        <taxon>Paracoccaceae</taxon>
        <taxon>Tritonibacter</taxon>
    </lineage>
</organism>
<dbReference type="InterPro" id="IPR020471">
    <property type="entry name" value="AKR"/>
</dbReference>
<feature type="domain" description="NADP-dependent oxidoreductase" evidence="2">
    <location>
        <begin position="17"/>
        <end position="300"/>
    </location>
</feature>
<evidence type="ECO:0000313" key="3">
    <source>
        <dbReference type="EMBL" id="MQY42628.1"/>
    </source>
</evidence>
<comment type="caution">
    <text evidence="3">The sequence shown here is derived from an EMBL/GenBank/DDBJ whole genome shotgun (WGS) entry which is preliminary data.</text>
</comment>
<evidence type="ECO:0000259" key="2">
    <source>
        <dbReference type="Pfam" id="PF00248"/>
    </source>
</evidence>
<dbReference type="PANTHER" id="PTHR43364:SF4">
    <property type="entry name" value="NAD(P)-LINKED OXIDOREDUCTASE SUPERFAMILY PROTEIN"/>
    <property type="match status" value="1"/>
</dbReference>
<dbReference type="InterPro" id="IPR023210">
    <property type="entry name" value="NADP_OxRdtase_dom"/>
</dbReference>
<dbReference type="AlphaFoldDB" id="A0A844ATH3"/>
<keyword evidence="1" id="KW-0560">Oxidoreductase</keyword>
<dbReference type="GO" id="GO:0016491">
    <property type="term" value="F:oxidoreductase activity"/>
    <property type="evidence" value="ECO:0007669"/>
    <property type="project" value="UniProtKB-KW"/>
</dbReference>
<dbReference type="SUPFAM" id="SSF51430">
    <property type="entry name" value="NAD(P)-linked oxidoreductase"/>
    <property type="match status" value="1"/>
</dbReference>
<dbReference type="InterPro" id="IPR036812">
    <property type="entry name" value="NAD(P)_OxRdtase_dom_sf"/>
</dbReference>
<dbReference type="InterPro" id="IPR050523">
    <property type="entry name" value="AKR_Detox_Biosynth"/>
</dbReference>
<keyword evidence="4" id="KW-1185">Reference proteome</keyword>
<dbReference type="GO" id="GO:0005829">
    <property type="term" value="C:cytosol"/>
    <property type="evidence" value="ECO:0007669"/>
    <property type="project" value="TreeGrafter"/>
</dbReference>
<dbReference type="Gene3D" id="3.20.20.100">
    <property type="entry name" value="NADP-dependent oxidoreductase domain"/>
    <property type="match status" value="1"/>
</dbReference>
<evidence type="ECO:0000256" key="1">
    <source>
        <dbReference type="ARBA" id="ARBA00023002"/>
    </source>
</evidence>